<dbReference type="Proteomes" id="UP001189429">
    <property type="component" value="Unassembled WGS sequence"/>
</dbReference>
<gene>
    <name evidence="3" type="ORF">PCOR1329_LOCUS37892</name>
</gene>
<evidence type="ECO:0000256" key="2">
    <source>
        <dbReference type="SAM" id="MobiDB-lite"/>
    </source>
</evidence>
<feature type="non-terminal residue" evidence="3">
    <location>
        <position position="1"/>
    </location>
</feature>
<evidence type="ECO:0000313" key="3">
    <source>
        <dbReference type="EMBL" id="CAK0843591.1"/>
    </source>
</evidence>
<protein>
    <submittedName>
        <fullName evidence="3">Uncharacterized protein</fullName>
    </submittedName>
</protein>
<feature type="coiled-coil region" evidence="1">
    <location>
        <begin position="253"/>
        <end position="280"/>
    </location>
</feature>
<feature type="compositionally biased region" description="Low complexity" evidence="2">
    <location>
        <begin position="66"/>
        <end position="95"/>
    </location>
</feature>
<accession>A0ABN9TCY1</accession>
<feature type="region of interest" description="Disordered" evidence="2">
    <location>
        <begin position="1"/>
        <end position="96"/>
    </location>
</feature>
<comment type="caution">
    <text evidence="3">The sequence shown here is derived from an EMBL/GenBank/DDBJ whole genome shotgun (WGS) entry which is preliminary data.</text>
</comment>
<keyword evidence="4" id="KW-1185">Reference proteome</keyword>
<keyword evidence="1" id="KW-0175">Coiled coil</keyword>
<dbReference type="EMBL" id="CAUYUJ010014591">
    <property type="protein sequence ID" value="CAK0843591.1"/>
    <property type="molecule type" value="Genomic_DNA"/>
</dbReference>
<feature type="region of interest" description="Disordered" evidence="2">
    <location>
        <begin position="309"/>
        <end position="359"/>
    </location>
</feature>
<evidence type="ECO:0000256" key="1">
    <source>
        <dbReference type="SAM" id="Coils"/>
    </source>
</evidence>
<reference evidence="3" key="1">
    <citation type="submission" date="2023-10" db="EMBL/GenBank/DDBJ databases">
        <authorList>
            <person name="Chen Y."/>
            <person name="Shah S."/>
            <person name="Dougan E. K."/>
            <person name="Thang M."/>
            <person name="Chan C."/>
        </authorList>
    </citation>
    <scope>NUCLEOTIDE SEQUENCE [LARGE SCALE GENOMIC DNA]</scope>
</reference>
<feature type="non-terminal residue" evidence="3">
    <location>
        <position position="385"/>
    </location>
</feature>
<proteinExistence type="predicted"/>
<feature type="compositionally biased region" description="Low complexity" evidence="2">
    <location>
        <begin position="343"/>
        <end position="359"/>
    </location>
</feature>
<name>A0ABN9TCY1_9DINO</name>
<evidence type="ECO:0000313" key="4">
    <source>
        <dbReference type="Proteomes" id="UP001189429"/>
    </source>
</evidence>
<organism evidence="3 4">
    <name type="scientific">Prorocentrum cordatum</name>
    <dbReference type="NCBI Taxonomy" id="2364126"/>
    <lineage>
        <taxon>Eukaryota</taxon>
        <taxon>Sar</taxon>
        <taxon>Alveolata</taxon>
        <taxon>Dinophyceae</taxon>
        <taxon>Prorocentrales</taxon>
        <taxon>Prorocentraceae</taxon>
        <taxon>Prorocentrum</taxon>
    </lineage>
</organism>
<feature type="coiled-coil region" evidence="1">
    <location>
        <begin position="158"/>
        <end position="192"/>
    </location>
</feature>
<feature type="compositionally biased region" description="Basic residues" evidence="2">
    <location>
        <begin position="309"/>
        <end position="318"/>
    </location>
</feature>
<sequence>PTASKSTGPAAEVASLARAAEAAVPARGGQPAAPPQELGAPAEAELPPESSAGDGEPAVAEEHRQSGASSGAAGAPSEGLAALPSADPRAAQARAEALEQVREAELELAMLAEELEQLDGMHMAMLTRWVEESTALVHSIGGRVVDKAQKYYDCEALLRQATRARDEAQASRSDAEGEHERARANLQAAESALEAFLLGEGDLSDEQWARLAPLTPEAEHEVLREAGAHGAKLARMLRVSSLSDRVAQLRSVFLRAEGALDAAQREVDEARRSFEAEAALHARWARSSSSSVVLARPFYRRREEAWPSRRRPRWRARRSGATTTPRGTWRRSCAPGAGWSRGSPRASCPPHASRSRAAAPLTRVANAQIWLRRGVGQRAAKKTRV</sequence>
<feature type="compositionally biased region" description="Low complexity" evidence="2">
    <location>
        <begin position="9"/>
        <end position="31"/>
    </location>
</feature>